<organism evidence="3">
    <name type="scientific">Picochlorum oklahomense</name>
    <dbReference type="NCBI Taxonomy" id="249345"/>
    <lineage>
        <taxon>Eukaryota</taxon>
        <taxon>Viridiplantae</taxon>
        <taxon>Chlorophyta</taxon>
        <taxon>core chlorophytes</taxon>
        <taxon>Trebouxiophyceae</taxon>
        <taxon>Trebouxiophyceae incertae sedis</taxon>
        <taxon>Picochlorum</taxon>
    </lineage>
</organism>
<dbReference type="InterPro" id="IPR007112">
    <property type="entry name" value="Expansin/allergen_DPBB_dom"/>
</dbReference>
<keyword evidence="1" id="KW-0812">Transmembrane</keyword>
<dbReference type="InterPro" id="IPR036908">
    <property type="entry name" value="RlpA-like_sf"/>
</dbReference>
<dbReference type="AlphaFoldDB" id="A0A7S1CVZ7"/>
<dbReference type="Pfam" id="PF22514">
    <property type="entry name" value="EXPB1_D1"/>
    <property type="match status" value="1"/>
</dbReference>
<accession>A0A7S1CVZ7</accession>
<evidence type="ECO:0000256" key="1">
    <source>
        <dbReference type="SAM" id="Phobius"/>
    </source>
</evidence>
<dbReference type="PANTHER" id="PTHR31867">
    <property type="entry name" value="EXPANSIN-A15"/>
    <property type="match status" value="1"/>
</dbReference>
<evidence type="ECO:0000313" key="3">
    <source>
        <dbReference type="EMBL" id="CAD8928724.1"/>
    </source>
</evidence>
<sequence length="273" mass="30311">MNLHGATHLSGSYCCWLSAIYFILSLWSFGIASADDNSMGPWKSGRATYFGADGWSIHRGSCGLGYQFRDIYPGFDVIAVSDLSPEYSNSCGKCFEVGCTNESFTDGYGQYQERSGACYDESKTLVVRVVDTCPCEYPSNAYSNKRWCCQDQGAGEMHGDLSVWAYERLGKKDFGSMKLKYREVPCNYYPANPAPQIDNHTPFDIPPSGAAKPHEKIFVKRTDDKGVRQGAVYSVDDESQAQYQTTVPAEQLYKDGTIKLSYGAPLEYSSPNK</sequence>
<dbReference type="CDD" id="cd22271">
    <property type="entry name" value="DPBB_EXP_N-like"/>
    <property type="match status" value="1"/>
</dbReference>
<dbReference type="GO" id="GO:0009664">
    <property type="term" value="P:plant-type cell wall organization"/>
    <property type="evidence" value="ECO:0007669"/>
    <property type="project" value="InterPro"/>
</dbReference>
<feature type="transmembrane region" description="Helical" evidence="1">
    <location>
        <begin position="12"/>
        <end position="32"/>
    </location>
</feature>
<keyword evidence="1" id="KW-0472">Membrane</keyword>
<dbReference type="InterPro" id="IPR002963">
    <property type="entry name" value="Expansin"/>
</dbReference>
<gene>
    <name evidence="3" type="ORF">POKL1161_LOCUS1077</name>
</gene>
<keyword evidence="1" id="KW-1133">Transmembrane helix</keyword>
<dbReference type="PROSITE" id="PS50842">
    <property type="entry name" value="EXPANSIN_EG45"/>
    <property type="match status" value="1"/>
</dbReference>
<dbReference type="SUPFAM" id="SSF50685">
    <property type="entry name" value="Barwin-like endoglucanases"/>
    <property type="match status" value="1"/>
</dbReference>
<dbReference type="EMBL" id="HBFV01001511">
    <property type="protein sequence ID" value="CAD8928724.1"/>
    <property type="molecule type" value="Transcribed_RNA"/>
</dbReference>
<reference evidence="3" key="1">
    <citation type="submission" date="2021-01" db="EMBL/GenBank/DDBJ databases">
        <authorList>
            <person name="Corre E."/>
            <person name="Pelletier E."/>
            <person name="Niang G."/>
            <person name="Scheremetjew M."/>
            <person name="Finn R."/>
            <person name="Kale V."/>
            <person name="Holt S."/>
            <person name="Cochrane G."/>
            <person name="Meng A."/>
            <person name="Brown T."/>
            <person name="Cohen L."/>
        </authorList>
    </citation>
    <scope>NUCLEOTIDE SEQUENCE</scope>
    <source>
        <strain evidence="3">CCMP2329</strain>
    </source>
</reference>
<name>A0A7S1CVZ7_9CHLO</name>
<evidence type="ECO:0000259" key="2">
    <source>
        <dbReference type="PROSITE" id="PS50842"/>
    </source>
</evidence>
<proteinExistence type="predicted"/>
<dbReference type="Gene3D" id="2.40.40.10">
    <property type="entry name" value="RlpA-like domain"/>
    <property type="match status" value="1"/>
</dbReference>
<protein>
    <recommendedName>
        <fullName evidence="2">Expansin-like EG45 domain-containing protein</fullName>
    </recommendedName>
</protein>
<feature type="domain" description="Expansin-like EG45" evidence="2">
    <location>
        <begin position="59"/>
        <end position="191"/>
    </location>
</feature>